<sequence length="160" mass="17958">MKKVFLLTILTAVFLLTACTSGGKEKAEGYSGVIGSGAAMGYQYIVVKEEETISWDIRYKGEHQLLEENSKNENDLEKFMNSVNNSQLELATLVIALSYLIVVVIITSVLYKKKRELLKGISIMTIVLASSLACYFAFEAAIKLSRFLHDAKYYYYLLVS</sequence>
<keyword evidence="1" id="KW-0472">Membrane</keyword>
<reference evidence="3 4" key="1">
    <citation type="submission" date="2023-01" db="EMBL/GenBank/DDBJ databases">
        <title>Sporosarcina sp. nov., isolated from Korean tranditional fermented seafood 'Jeotgal'.</title>
        <authorList>
            <person name="Yang A.-I."/>
        </authorList>
    </citation>
    <scope>NUCLEOTIDE SEQUENCE [LARGE SCALE GENOMIC DNA]</scope>
    <source>
        <strain evidence="3 4">B2O-1</strain>
    </source>
</reference>
<feature type="transmembrane region" description="Helical" evidence="1">
    <location>
        <begin position="117"/>
        <end position="138"/>
    </location>
</feature>
<keyword evidence="2" id="KW-0732">Signal</keyword>
<dbReference type="PROSITE" id="PS51257">
    <property type="entry name" value="PROKAR_LIPOPROTEIN"/>
    <property type="match status" value="1"/>
</dbReference>
<dbReference type="RefSeq" id="WP_323691059.1">
    <property type="nucleotide sequence ID" value="NZ_CP116341.1"/>
</dbReference>
<gene>
    <name evidence="3" type="ORF">PGH26_10580</name>
</gene>
<feature type="chain" id="PRO_5046881585" description="Lipoprotein" evidence="2">
    <location>
        <begin position="19"/>
        <end position="160"/>
    </location>
</feature>
<keyword evidence="1" id="KW-0812">Transmembrane</keyword>
<evidence type="ECO:0000256" key="2">
    <source>
        <dbReference type="SAM" id="SignalP"/>
    </source>
</evidence>
<feature type="signal peptide" evidence="2">
    <location>
        <begin position="1"/>
        <end position="18"/>
    </location>
</feature>
<name>A0ABZ0KV53_9BACL</name>
<evidence type="ECO:0000256" key="1">
    <source>
        <dbReference type="SAM" id="Phobius"/>
    </source>
</evidence>
<evidence type="ECO:0000313" key="4">
    <source>
        <dbReference type="Proteomes" id="UP001303532"/>
    </source>
</evidence>
<organism evidence="3 4">
    <name type="scientific">Sporosarcina jeotgali</name>
    <dbReference type="NCBI Taxonomy" id="3020056"/>
    <lineage>
        <taxon>Bacteria</taxon>
        <taxon>Bacillati</taxon>
        <taxon>Bacillota</taxon>
        <taxon>Bacilli</taxon>
        <taxon>Bacillales</taxon>
        <taxon>Caryophanaceae</taxon>
        <taxon>Sporosarcina</taxon>
    </lineage>
</organism>
<dbReference type="Proteomes" id="UP001303532">
    <property type="component" value="Chromosome"/>
</dbReference>
<keyword evidence="1" id="KW-1133">Transmembrane helix</keyword>
<evidence type="ECO:0008006" key="5">
    <source>
        <dbReference type="Google" id="ProtNLM"/>
    </source>
</evidence>
<protein>
    <recommendedName>
        <fullName evidence="5">Lipoprotein</fullName>
    </recommendedName>
</protein>
<feature type="transmembrane region" description="Helical" evidence="1">
    <location>
        <begin position="90"/>
        <end position="110"/>
    </location>
</feature>
<dbReference type="EMBL" id="CP116341">
    <property type="protein sequence ID" value="WOV83368.1"/>
    <property type="molecule type" value="Genomic_DNA"/>
</dbReference>
<proteinExistence type="predicted"/>
<evidence type="ECO:0000313" key="3">
    <source>
        <dbReference type="EMBL" id="WOV83368.1"/>
    </source>
</evidence>
<keyword evidence="4" id="KW-1185">Reference proteome</keyword>
<accession>A0ABZ0KV53</accession>